<name>E4ZJV5_LEPMJ</name>
<protein>
    <submittedName>
        <fullName evidence="1">Predicted protein</fullName>
    </submittedName>
</protein>
<gene>
    <name evidence="1" type="ORF">LEMA_uP068980.1</name>
</gene>
<dbReference type="Proteomes" id="UP000002668">
    <property type="component" value="Genome"/>
</dbReference>
<evidence type="ECO:0000313" key="2">
    <source>
        <dbReference type="Proteomes" id="UP000002668"/>
    </source>
</evidence>
<proteinExistence type="predicted"/>
<organism evidence="2">
    <name type="scientific">Leptosphaeria maculans (strain JN3 / isolate v23.1.3 / race Av1-4-5-6-7-8)</name>
    <name type="common">Blackleg fungus</name>
    <name type="synonym">Phoma lingam</name>
    <dbReference type="NCBI Taxonomy" id="985895"/>
    <lineage>
        <taxon>Eukaryota</taxon>
        <taxon>Fungi</taxon>
        <taxon>Dikarya</taxon>
        <taxon>Ascomycota</taxon>
        <taxon>Pezizomycotina</taxon>
        <taxon>Dothideomycetes</taxon>
        <taxon>Pleosporomycetidae</taxon>
        <taxon>Pleosporales</taxon>
        <taxon>Pleosporineae</taxon>
        <taxon>Leptosphaeriaceae</taxon>
        <taxon>Plenodomus</taxon>
        <taxon>Plenodomus lingam/Leptosphaeria maculans species complex</taxon>
    </lineage>
</organism>
<dbReference type="VEuPathDB" id="FungiDB:LEMA_uP068980.1"/>
<keyword evidence="2" id="KW-1185">Reference proteome</keyword>
<dbReference type="InParanoid" id="E4ZJV5"/>
<reference evidence="2" key="1">
    <citation type="journal article" date="2011" name="Nat. Commun.">
        <title>Effector diversification within compartments of the Leptosphaeria maculans genome affected by Repeat-Induced Point mutations.</title>
        <authorList>
            <person name="Rouxel T."/>
            <person name="Grandaubert J."/>
            <person name="Hane J.K."/>
            <person name="Hoede C."/>
            <person name="van de Wouw A.P."/>
            <person name="Couloux A."/>
            <person name="Dominguez V."/>
            <person name="Anthouard V."/>
            <person name="Bally P."/>
            <person name="Bourras S."/>
            <person name="Cozijnsen A.J."/>
            <person name="Ciuffetti L.M."/>
            <person name="Degrave A."/>
            <person name="Dilmaghani A."/>
            <person name="Duret L."/>
            <person name="Fudal I."/>
            <person name="Goodwin S.B."/>
            <person name="Gout L."/>
            <person name="Glaser N."/>
            <person name="Linglin J."/>
            <person name="Kema G.H.J."/>
            <person name="Lapalu N."/>
            <person name="Lawrence C.B."/>
            <person name="May K."/>
            <person name="Meyer M."/>
            <person name="Ollivier B."/>
            <person name="Poulain J."/>
            <person name="Schoch C.L."/>
            <person name="Simon A."/>
            <person name="Spatafora J.W."/>
            <person name="Stachowiak A."/>
            <person name="Turgeon B.G."/>
            <person name="Tyler B.M."/>
            <person name="Vincent D."/>
            <person name="Weissenbach J."/>
            <person name="Amselem J."/>
            <person name="Quesneville H."/>
            <person name="Oliver R.P."/>
            <person name="Wincker P."/>
            <person name="Balesdent M.-H."/>
            <person name="Howlett B.J."/>
        </authorList>
    </citation>
    <scope>NUCLEOTIDE SEQUENCE [LARGE SCALE GENOMIC DNA]</scope>
    <source>
        <strain evidence="2">JN3 / isolate v23.1.3 / race Av1-4-5-6-7-8</strain>
    </source>
</reference>
<sequence>MFVLTDDDDDDARATGQCTHRTHRTARNARMHARNTGPKAR</sequence>
<dbReference type="AlphaFoldDB" id="E4ZJV5"/>
<dbReference type="EMBL" id="FP929072">
    <property type="protein sequence ID" value="CBX91390.1"/>
    <property type="molecule type" value="Genomic_DNA"/>
</dbReference>
<dbReference type="HOGENOM" id="CLU_3279627_0_0_1"/>
<evidence type="ECO:0000313" key="1">
    <source>
        <dbReference type="EMBL" id="CBX91390.1"/>
    </source>
</evidence>
<accession>E4ZJV5</accession>